<organism evidence="2">
    <name type="scientific">bioreactor metagenome</name>
    <dbReference type="NCBI Taxonomy" id="1076179"/>
    <lineage>
        <taxon>unclassified sequences</taxon>
        <taxon>metagenomes</taxon>
        <taxon>ecological metagenomes</taxon>
    </lineage>
</organism>
<proteinExistence type="predicted"/>
<dbReference type="AlphaFoldDB" id="A0A645FRY9"/>
<feature type="compositionally biased region" description="Acidic residues" evidence="1">
    <location>
        <begin position="12"/>
        <end position="25"/>
    </location>
</feature>
<comment type="caution">
    <text evidence="2">The sequence shown here is derived from an EMBL/GenBank/DDBJ whole genome shotgun (WGS) entry which is preliminary data.</text>
</comment>
<evidence type="ECO:0000256" key="1">
    <source>
        <dbReference type="SAM" id="MobiDB-lite"/>
    </source>
</evidence>
<evidence type="ECO:0000313" key="2">
    <source>
        <dbReference type="EMBL" id="MPN17215.1"/>
    </source>
</evidence>
<sequence length="94" mass="9772">MLGGLAVAEDGPAVEEGGEGEEGEEGFGQVGAGAAFEVDQPENGYDVSQGADVAEHLGPLGHAGYRCVEAAHEDECDDKEENHENPLLYCPCII</sequence>
<gene>
    <name evidence="2" type="ORF">SDC9_164565</name>
</gene>
<feature type="region of interest" description="Disordered" evidence="1">
    <location>
        <begin position="1"/>
        <end position="30"/>
    </location>
</feature>
<protein>
    <submittedName>
        <fullName evidence="2">Uncharacterized protein</fullName>
    </submittedName>
</protein>
<dbReference type="EMBL" id="VSSQ01064288">
    <property type="protein sequence ID" value="MPN17215.1"/>
    <property type="molecule type" value="Genomic_DNA"/>
</dbReference>
<feature type="compositionally biased region" description="Low complexity" evidence="1">
    <location>
        <begin position="1"/>
        <end position="11"/>
    </location>
</feature>
<name>A0A645FRY9_9ZZZZ</name>
<accession>A0A645FRY9</accession>
<reference evidence="2" key="1">
    <citation type="submission" date="2019-08" db="EMBL/GenBank/DDBJ databases">
        <authorList>
            <person name="Kucharzyk K."/>
            <person name="Murdoch R.W."/>
            <person name="Higgins S."/>
            <person name="Loffler F."/>
        </authorList>
    </citation>
    <scope>NUCLEOTIDE SEQUENCE</scope>
</reference>